<dbReference type="SUPFAM" id="SSF54690">
    <property type="entry name" value="Molybdopterin synthase subunit MoaE"/>
    <property type="match status" value="1"/>
</dbReference>
<sequence length="237" mass="25588">MHITIRLFAGLAEIIGSSSLTFHATENPLTAGKLKELLSTSYPDAASLIGTSLVAIDREYAPDEALITESAEVALIPPVSGGENGSLYESTSDGLYSITDLPLNAEKLLDAVLDANHGASLLFVGTTREMTGELRTTALDYEAYIPMALSKLKEIGDEVQNRWNARCAISHRIGLVGLKEASVIIAVSTPHRDTCYEASRLAIELLKQTVPIWKKDINESGQHWVGSEQKAADSLHN</sequence>
<dbReference type="EMBL" id="MKQP01000057">
    <property type="protein sequence ID" value="OMD23331.1"/>
    <property type="molecule type" value="Genomic_DNA"/>
</dbReference>
<dbReference type="Pfam" id="PF02391">
    <property type="entry name" value="MoaE"/>
    <property type="match status" value="1"/>
</dbReference>
<evidence type="ECO:0000313" key="1">
    <source>
        <dbReference type="EMBL" id="OMD23331.1"/>
    </source>
</evidence>
<dbReference type="InterPro" id="IPR036563">
    <property type="entry name" value="MoaE_sf"/>
</dbReference>
<dbReference type="Gene3D" id="3.90.1170.40">
    <property type="entry name" value="Molybdopterin biosynthesis MoaE subunit"/>
    <property type="match status" value="1"/>
</dbReference>
<accession>A0A1R0WX23</accession>
<dbReference type="PANTHER" id="PTHR23404">
    <property type="entry name" value="MOLYBDOPTERIN SYNTHASE RELATED"/>
    <property type="match status" value="1"/>
</dbReference>
<dbReference type="InterPro" id="IPR016155">
    <property type="entry name" value="Mopterin_synth/thiamin_S_b"/>
</dbReference>
<dbReference type="Gene3D" id="3.10.20.30">
    <property type="match status" value="1"/>
</dbReference>
<dbReference type="RefSeq" id="WP_036684088.1">
    <property type="nucleotide sequence ID" value="NZ_MKQK01000047.1"/>
</dbReference>
<dbReference type="InterPro" id="IPR003749">
    <property type="entry name" value="ThiS/MoaD-like"/>
</dbReference>
<dbReference type="Proteomes" id="UP000187465">
    <property type="component" value="Unassembled WGS sequence"/>
</dbReference>
<name>A0A1R0WX23_9BACL</name>
<dbReference type="GO" id="GO:0006777">
    <property type="term" value="P:Mo-molybdopterin cofactor biosynthetic process"/>
    <property type="evidence" value="ECO:0007669"/>
    <property type="project" value="InterPro"/>
</dbReference>
<comment type="caution">
    <text evidence="1">The sequence shown here is derived from an EMBL/GenBank/DDBJ whole genome shotgun (WGS) entry which is preliminary data.</text>
</comment>
<dbReference type="AlphaFoldDB" id="A0A1R0WX23"/>
<reference evidence="1 2" key="1">
    <citation type="submission" date="2016-10" db="EMBL/GenBank/DDBJ databases">
        <title>Paenibacillus species isolates.</title>
        <authorList>
            <person name="Beno S.M."/>
        </authorList>
    </citation>
    <scope>NUCLEOTIDE SEQUENCE [LARGE SCALE GENOMIC DNA]</scope>
    <source>
        <strain evidence="1 2">FSL H7-0604</strain>
    </source>
</reference>
<dbReference type="SUPFAM" id="SSF54285">
    <property type="entry name" value="MoaD/ThiS"/>
    <property type="match status" value="1"/>
</dbReference>
<protein>
    <submittedName>
        <fullName evidence="1">Molybdopterin converting factor</fullName>
    </submittedName>
</protein>
<dbReference type="Pfam" id="PF02597">
    <property type="entry name" value="ThiS"/>
    <property type="match status" value="1"/>
</dbReference>
<dbReference type="InterPro" id="IPR003448">
    <property type="entry name" value="Mopterin_biosynth_MoaE"/>
</dbReference>
<evidence type="ECO:0000313" key="2">
    <source>
        <dbReference type="Proteomes" id="UP000187465"/>
    </source>
</evidence>
<gene>
    <name evidence="1" type="ORF">BJP51_30395</name>
</gene>
<dbReference type="CDD" id="cd00754">
    <property type="entry name" value="Ubl_MoaD"/>
    <property type="match status" value="1"/>
</dbReference>
<dbReference type="CDD" id="cd00756">
    <property type="entry name" value="MoaE"/>
    <property type="match status" value="1"/>
</dbReference>
<organism evidence="1 2">
    <name type="scientific">Paenibacillus odorifer</name>
    <dbReference type="NCBI Taxonomy" id="189426"/>
    <lineage>
        <taxon>Bacteria</taxon>
        <taxon>Bacillati</taxon>
        <taxon>Bacillota</taxon>
        <taxon>Bacilli</taxon>
        <taxon>Bacillales</taxon>
        <taxon>Paenibacillaceae</taxon>
        <taxon>Paenibacillus</taxon>
    </lineage>
</organism>
<dbReference type="InterPro" id="IPR012675">
    <property type="entry name" value="Beta-grasp_dom_sf"/>
</dbReference>
<proteinExistence type="predicted"/>